<dbReference type="Proteomes" id="UP001143304">
    <property type="component" value="Unassembled WGS sequence"/>
</dbReference>
<proteinExistence type="predicted"/>
<dbReference type="RefSeq" id="WP_279250587.1">
    <property type="nucleotide sequence ID" value="NZ_SHNO01000001.1"/>
</dbReference>
<protein>
    <submittedName>
        <fullName evidence="2">Uncharacterized protein</fullName>
    </submittedName>
</protein>
<organism evidence="2 3">
    <name type="scientific">Candidatus Marimicrobium litorale</name>
    <dbReference type="NCBI Taxonomy" id="2518991"/>
    <lineage>
        <taxon>Bacteria</taxon>
        <taxon>Pseudomonadati</taxon>
        <taxon>Pseudomonadota</taxon>
        <taxon>Gammaproteobacteria</taxon>
        <taxon>Cellvibrionales</taxon>
        <taxon>Halieaceae</taxon>
        <taxon>Marimicrobium</taxon>
    </lineage>
</organism>
<feature type="transmembrane region" description="Helical" evidence="1">
    <location>
        <begin position="59"/>
        <end position="80"/>
    </location>
</feature>
<feature type="transmembrane region" description="Helical" evidence="1">
    <location>
        <begin position="6"/>
        <end position="22"/>
    </location>
</feature>
<evidence type="ECO:0000256" key="1">
    <source>
        <dbReference type="SAM" id="Phobius"/>
    </source>
</evidence>
<keyword evidence="1" id="KW-0472">Membrane</keyword>
<comment type="caution">
    <text evidence="2">The sequence shown here is derived from an EMBL/GenBank/DDBJ whole genome shotgun (WGS) entry which is preliminary data.</text>
</comment>
<feature type="transmembrane region" description="Helical" evidence="1">
    <location>
        <begin position="34"/>
        <end position="53"/>
    </location>
</feature>
<name>A0ABT3T9C9_9GAMM</name>
<keyword evidence="1" id="KW-1133">Transmembrane helix</keyword>
<keyword evidence="1" id="KW-0812">Transmembrane</keyword>
<gene>
    <name evidence="2" type="ORF">EYC82_16170</name>
</gene>
<reference evidence="2" key="1">
    <citation type="submission" date="2019-02" db="EMBL/GenBank/DDBJ databases">
        <authorList>
            <person name="Li S.-H."/>
        </authorList>
    </citation>
    <scope>NUCLEOTIDE SEQUENCE</scope>
    <source>
        <strain evidence="2">IMCC11814</strain>
    </source>
</reference>
<evidence type="ECO:0000313" key="3">
    <source>
        <dbReference type="Proteomes" id="UP001143304"/>
    </source>
</evidence>
<accession>A0ABT3T9C9</accession>
<keyword evidence="3" id="KW-1185">Reference proteome</keyword>
<sequence>MTGLILAIASLLFVLATWKRWLKTALRQAVPDRLVGFALSMTAGLGLAIAAFFSEPGVIGGSLAAVAAFMSLFWLLATAAGKQKTGAPKIVVGQPLPAYTALNEDGSSFDSQSLAGAPYLLKFFRGHW</sequence>
<dbReference type="EMBL" id="SHNO01000001">
    <property type="protein sequence ID" value="MCX2978891.1"/>
    <property type="molecule type" value="Genomic_DNA"/>
</dbReference>
<evidence type="ECO:0000313" key="2">
    <source>
        <dbReference type="EMBL" id="MCX2978891.1"/>
    </source>
</evidence>